<dbReference type="Gene3D" id="2.60.120.10">
    <property type="entry name" value="Jelly Rolls"/>
    <property type="match status" value="1"/>
</dbReference>
<dbReference type="OrthoDB" id="5946895at2759"/>
<evidence type="ECO:0000313" key="1">
    <source>
        <dbReference type="EMBL" id="KAJ8021776.1"/>
    </source>
</evidence>
<evidence type="ECO:0000313" key="2">
    <source>
        <dbReference type="Proteomes" id="UP001152320"/>
    </source>
</evidence>
<dbReference type="CDD" id="cd10548">
    <property type="entry name" value="cupin_CDO"/>
    <property type="match status" value="1"/>
</dbReference>
<keyword evidence="2" id="KW-1185">Reference proteome</keyword>
<accession>A0A9Q0YHW7</accession>
<dbReference type="InterPro" id="IPR011051">
    <property type="entry name" value="RmlC_Cupin_sf"/>
</dbReference>
<evidence type="ECO:0008006" key="3">
    <source>
        <dbReference type="Google" id="ProtNLM"/>
    </source>
</evidence>
<dbReference type="Proteomes" id="UP001152320">
    <property type="component" value="Chromosome 21"/>
</dbReference>
<proteinExistence type="predicted"/>
<organism evidence="1 2">
    <name type="scientific">Holothuria leucospilota</name>
    <name type="common">Black long sea cucumber</name>
    <name type="synonym">Mertensiothuria leucospilota</name>
    <dbReference type="NCBI Taxonomy" id="206669"/>
    <lineage>
        <taxon>Eukaryota</taxon>
        <taxon>Metazoa</taxon>
        <taxon>Echinodermata</taxon>
        <taxon>Eleutherozoa</taxon>
        <taxon>Echinozoa</taxon>
        <taxon>Holothuroidea</taxon>
        <taxon>Aspidochirotacea</taxon>
        <taxon>Aspidochirotida</taxon>
        <taxon>Holothuriidae</taxon>
        <taxon>Holothuria</taxon>
    </lineage>
</organism>
<comment type="caution">
    <text evidence="1">The sequence shown here is derived from an EMBL/GenBank/DDBJ whole genome shotgun (WGS) entry which is preliminary data.</text>
</comment>
<protein>
    <recommendedName>
        <fullName evidence="3">Cysteine dioxygenase</fullName>
    </recommendedName>
</protein>
<reference evidence="1" key="1">
    <citation type="submission" date="2021-10" db="EMBL/GenBank/DDBJ databases">
        <title>Tropical sea cucumber genome reveals ecological adaptation and Cuvierian tubules defense mechanism.</title>
        <authorList>
            <person name="Chen T."/>
        </authorList>
    </citation>
    <scope>NUCLEOTIDE SEQUENCE</scope>
    <source>
        <strain evidence="1">Nanhai2018</strain>
        <tissue evidence="1">Muscle</tissue>
    </source>
</reference>
<dbReference type="SUPFAM" id="SSF51182">
    <property type="entry name" value="RmlC-like cupins"/>
    <property type="match status" value="1"/>
</dbReference>
<dbReference type="AlphaFoldDB" id="A0A9Q0YHW7"/>
<dbReference type="EMBL" id="JAIZAY010000021">
    <property type="protein sequence ID" value="KAJ8021776.1"/>
    <property type="molecule type" value="Genomic_DNA"/>
</dbReference>
<sequence>MHSEETGVADDSSDYKRKPTWCRKFPSVGKGTFSFRAERSTPFNIAVRLLTSTGEYADDVWITLAVRKTEAMFLVNLNGAIKKVSKATTESFGKCVGYEPHKKVTYWLSYDRDKMLLKYGKGHRMKETTILTADFNKYVKRDATLKDHFFSNSKERWIQMYDSRTIFAFGEIKEKVDEQVTFDVEPVVTTRSPFVKDSSQANMFDIDGGRYTFSADLPEACQTLYSNVTAPHITLNWAPSETNRHIQLSDAIRHSLQTKDGVLYKKLLEKKERSGGLFNEMYLRVTLGESLGKSPGVPYVLEIWPKGHGSPIHSHGNAYGVIRVLHGGVTVYVYNKDSSDRNEEPLLSFKTKYDDVTWLSPNWFQTHKLWNDTDDFCATLQCYQYGEEDENHCPYFEYISKTNQKGQFTPNSDFTFLNMFQLVMSEYKTYLKKKHCKVM</sequence>
<name>A0A9Q0YHW7_HOLLE</name>
<dbReference type="InterPro" id="IPR014710">
    <property type="entry name" value="RmlC-like_jellyroll"/>
</dbReference>
<gene>
    <name evidence="1" type="ORF">HOLleu_39070</name>
</gene>